<dbReference type="Proteomes" id="UP001155241">
    <property type="component" value="Unassembled WGS sequence"/>
</dbReference>
<accession>A0A9X2JJN7</accession>
<protein>
    <submittedName>
        <fullName evidence="2">Uncharacterized protein</fullName>
    </submittedName>
</protein>
<feature type="transmembrane region" description="Helical" evidence="1">
    <location>
        <begin position="190"/>
        <end position="211"/>
    </location>
</feature>
<name>A0A9X2JJN7_9BACT</name>
<evidence type="ECO:0000256" key="1">
    <source>
        <dbReference type="SAM" id="Phobius"/>
    </source>
</evidence>
<evidence type="ECO:0000313" key="2">
    <source>
        <dbReference type="EMBL" id="MCO6045209.1"/>
    </source>
</evidence>
<keyword evidence="1" id="KW-1133">Transmembrane helix</keyword>
<keyword evidence="3" id="KW-1185">Reference proteome</keyword>
<evidence type="ECO:0000313" key="3">
    <source>
        <dbReference type="Proteomes" id="UP001155241"/>
    </source>
</evidence>
<keyword evidence="1" id="KW-0472">Membrane</keyword>
<gene>
    <name evidence="2" type="ORF">NG895_14955</name>
</gene>
<keyword evidence="1" id="KW-0812">Transmembrane</keyword>
<comment type="caution">
    <text evidence="2">The sequence shown here is derived from an EMBL/GenBank/DDBJ whole genome shotgun (WGS) entry which is preliminary data.</text>
</comment>
<proteinExistence type="predicted"/>
<feature type="transmembrane region" description="Helical" evidence="1">
    <location>
        <begin position="16"/>
        <end position="34"/>
    </location>
</feature>
<organism evidence="2 3">
    <name type="scientific">Aeoliella straminimaris</name>
    <dbReference type="NCBI Taxonomy" id="2954799"/>
    <lineage>
        <taxon>Bacteria</taxon>
        <taxon>Pseudomonadati</taxon>
        <taxon>Planctomycetota</taxon>
        <taxon>Planctomycetia</taxon>
        <taxon>Pirellulales</taxon>
        <taxon>Lacipirellulaceae</taxon>
        <taxon>Aeoliella</taxon>
    </lineage>
</organism>
<dbReference type="RefSeq" id="WP_252853319.1">
    <property type="nucleotide sequence ID" value="NZ_JAMXLR010000051.1"/>
</dbReference>
<sequence>MRLLCSIRWLWNRLHPFTWVIVAVVSAALVLIVVPGEELHSLEDGKGDVTKVWNETWGGKESLRRNQVDSLLNGSGPALSVSLYEHGWPWPWFVRGVRTCENPRPGTTAPAPKPSKALFEFAAGEIMDSTTGLRLPVAVEWSNYDNWPLRTDASHLRGCALLGNILVIGGFLATIVVGTQRWVRQRGAFYRLRIIDLLALTAAIAVTFAWFEHHRQSHHIEREVQNYKARTHTLPFPSCLTFPSFWIAGEEYCGPVWLYRLAGNRQFLPQLNHYTYAAIGATSHWKNDIEQLKRLPYLEKLWLRTPVTAALLASLVDDLSLREVEVELARIDNHPYQFQVAADLGVDEDDLLNHENLEQLATLSVETLVVRADELVAEDLERLLAAGPQAKLLQLDGPAIEIEEFEDLRQRYPETRWKVRWLDFGSPSGYADQPSGDQDDHVAYARQTREEMKVLRAMKREQQKAQLAE</sequence>
<dbReference type="EMBL" id="JAMXLR010000051">
    <property type="protein sequence ID" value="MCO6045209.1"/>
    <property type="molecule type" value="Genomic_DNA"/>
</dbReference>
<reference evidence="2" key="1">
    <citation type="submission" date="2022-06" db="EMBL/GenBank/DDBJ databases">
        <title>Aeoliella straminimaris, a novel planctomycete from sediments.</title>
        <authorList>
            <person name="Vitorino I.R."/>
            <person name="Lage O.M."/>
        </authorList>
    </citation>
    <scope>NUCLEOTIDE SEQUENCE</scope>
    <source>
        <strain evidence="2">ICT_H6.2</strain>
    </source>
</reference>
<dbReference type="AlphaFoldDB" id="A0A9X2JJN7"/>
<feature type="transmembrane region" description="Helical" evidence="1">
    <location>
        <begin position="155"/>
        <end position="178"/>
    </location>
</feature>